<gene>
    <name evidence="1" type="ORF">MNBD_BACTEROID03-351</name>
</gene>
<name>A0A3B0SXL3_9ZZZZ</name>
<evidence type="ECO:0000313" key="1">
    <source>
        <dbReference type="EMBL" id="VAW10725.1"/>
    </source>
</evidence>
<dbReference type="EMBL" id="UOEL01000035">
    <property type="protein sequence ID" value="VAW10725.1"/>
    <property type="molecule type" value="Genomic_DNA"/>
</dbReference>
<organism evidence="1">
    <name type="scientific">hydrothermal vent metagenome</name>
    <dbReference type="NCBI Taxonomy" id="652676"/>
    <lineage>
        <taxon>unclassified sequences</taxon>
        <taxon>metagenomes</taxon>
        <taxon>ecological metagenomes</taxon>
    </lineage>
</organism>
<dbReference type="AlphaFoldDB" id="A0A3B0SXL3"/>
<accession>A0A3B0SXL3</accession>
<reference evidence="1" key="1">
    <citation type="submission" date="2018-06" db="EMBL/GenBank/DDBJ databases">
        <authorList>
            <person name="Zhirakovskaya E."/>
        </authorList>
    </citation>
    <scope>NUCLEOTIDE SEQUENCE</scope>
</reference>
<protein>
    <submittedName>
        <fullName evidence="1">Uncharacterized protein</fullName>
    </submittedName>
</protein>
<proteinExistence type="predicted"/>
<sequence length="32" mass="3752">MLKILTNIEMKLLKEEKNVVSSLKNIVKCMFL</sequence>